<keyword evidence="3" id="KW-1185">Reference proteome</keyword>
<evidence type="ECO:0000259" key="1">
    <source>
        <dbReference type="Pfam" id="PF02027"/>
    </source>
</evidence>
<name>A0A176YMN4_9BRAD</name>
<proteinExistence type="predicted"/>
<dbReference type="Proteomes" id="UP000076959">
    <property type="component" value="Unassembled WGS sequence"/>
</dbReference>
<organism evidence="2 3">
    <name type="scientific">Bradyrhizobium centrolobii</name>
    <dbReference type="NCBI Taxonomy" id="1505087"/>
    <lineage>
        <taxon>Bacteria</taxon>
        <taxon>Pseudomonadati</taxon>
        <taxon>Pseudomonadota</taxon>
        <taxon>Alphaproteobacteria</taxon>
        <taxon>Hyphomicrobiales</taxon>
        <taxon>Nitrobacteraceae</taxon>
        <taxon>Bradyrhizobium</taxon>
    </lineage>
</organism>
<protein>
    <recommendedName>
        <fullName evidence="1">Cytokinin glycosidase domain-containing protein</fullName>
    </recommendedName>
</protein>
<accession>A0A176YMN4</accession>
<reference evidence="2 3" key="1">
    <citation type="submission" date="2016-03" db="EMBL/GenBank/DDBJ databases">
        <title>Draft Genome Sequence of the Strain BR 10245 (Bradyrhizobium sp.) isolated from nodules of Centrolobium paraense.</title>
        <authorList>
            <person name="Simoes-Araujo J.L.Sr."/>
            <person name="Barauna A.C."/>
            <person name="Silva K."/>
            <person name="Zilli J.E."/>
        </authorList>
    </citation>
    <scope>NUCLEOTIDE SEQUENCE [LARGE SCALE GENOMIC DNA]</scope>
    <source>
        <strain evidence="2 3">BR 10245</strain>
    </source>
</reference>
<evidence type="ECO:0000313" key="3">
    <source>
        <dbReference type="Proteomes" id="UP000076959"/>
    </source>
</evidence>
<dbReference type="AlphaFoldDB" id="A0A176YMN4"/>
<comment type="caution">
    <text evidence="2">The sequence shown here is derived from an EMBL/GenBank/DDBJ whole genome shotgun (WGS) entry which is preliminary data.</text>
</comment>
<dbReference type="Pfam" id="PF02027">
    <property type="entry name" value="RolB_RolC"/>
    <property type="match status" value="1"/>
</dbReference>
<feature type="domain" description="Cytokinin glycosidase" evidence="1">
    <location>
        <begin position="5"/>
        <end position="125"/>
    </location>
</feature>
<dbReference type="EMBL" id="LUUB01000069">
    <property type="protein sequence ID" value="OAF07403.1"/>
    <property type="molecule type" value="Genomic_DNA"/>
</dbReference>
<evidence type="ECO:0000313" key="2">
    <source>
        <dbReference type="EMBL" id="OAF07403.1"/>
    </source>
</evidence>
<dbReference type="InterPro" id="IPR006064">
    <property type="entry name" value="Glycosidase"/>
</dbReference>
<sequence>MNDVLLPAQRGWLELAQACGLEADSAAQLATHPCTDHSNSSNRFEQIETTVTSTGRWTVRQLLYIYVPKEVGQACQKGQSLDPIPIYMRVLDHDGRRKMLAVDIPPYAANTSVEEVVKTYRSAECLSVEAKDIACCLVIAKSDWTRYDQQKGVFIRDELGSFDVVAIAPVLLPSTLPEVASDDD</sequence>
<gene>
    <name evidence="2" type="ORF">AYJ54_17725</name>
</gene>